<dbReference type="Gene3D" id="3.40.50.10490">
    <property type="entry name" value="Glucose-6-phosphate isomerase like protein, domain 1"/>
    <property type="match status" value="1"/>
</dbReference>
<dbReference type="InterPro" id="IPR046348">
    <property type="entry name" value="SIS_dom_sf"/>
</dbReference>
<dbReference type="GO" id="GO:0003677">
    <property type="term" value="F:DNA binding"/>
    <property type="evidence" value="ECO:0007669"/>
    <property type="project" value="UniProtKB-KW"/>
</dbReference>
<dbReference type="InterPro" id="IPR009057">
    <property type="entry name" value="Homeodomain-like_sf"/>
</dbReference>
<reference evidence="6 7" key="1">
    <citation type="journal article" date="2010" name="Stand. Genomic Sci.">
        <title>Complete genome sequence of Spirochaeta smaragdinae type strain (SEBR 4228).</title>
        <authorList>
            <person name="Mavromatis K."/>
            <person name="Yasawong M."/>
            <person name="Chertkov O."/>
            <person name="Lapidus A."/>
            <person name="Lucas S."/>
            <person name="Nolan M."/>
            <person name="Del Rio T.G."/>
            <person name="Tice H."/>
            <person name="Cheng J.F."/>
            <person name="Pitluck S."/>
            <person name="Liolios K."/>
            <person name="Ivanova N."/>
            <person name="Tapia R."/>
            <person name="Han C."/>
            <person name="Bruce D."/>
            <person name="Goodwin L."/>
            <person name="Pati A."/>
            <person name="Chen A."/>
            <person name="Palaniappan K."/>
            <person name="Land M."/>
            <person name="Hauser L."/>
            <person name="Chang Y.J."/>
            <person name="Jeffries C.D."/>
            <person name="Detter J.C."/>
            <person name="Rohde M."/>
            <person name="Brambilla E."/>
            <person name="Spring S."/>
            <person name="Goker M."/>
            <person name="Sikorski J."/>
            <person name="Woyke T."/>
            <person name="Bristow J."/>
            <person name="Eisen J.A."/>
            <person name="Markowitz V."/>
            <person name="Hugenholtz P."/>
            <person name="Klenk H.P."/>
            <person name="Kyrpides N.C."/>
        </authorList>
    </citation>
    <scope>NUCLEOTIDE SEQUENCE [LARGE SCALE GENOMIC DNA]</scope>
    <source>
        <strain evidence="7">DSM 11293 / JCM 15392 / SEBR 4228</strain>
    </source>
</reference>
<keyword evidence="1" id="KW-0805">Transcription regulation</keyword>
<dbReference type="CDD" id="cd05013">
    <property type="entry name" value="SIS_RpiR"/>
    <property type="match status" value="1"/>
</dbReference>
<dbReference type="AlphaFoldDB" id="E1R7I3"/>
<keyword evidence="7" id="KW-1185">Reference proteome</keyword>
<feature type="domain" description="SIS" evidence="5">
    <location>
        <begin position="122"/>
        <end position="262"/>
    </location>
</feature>
<gene>
    <name evidence="6" type="ordered locus">Spirs_3600</name>
</gene>
<dbReference type="GO" id="GO:0097367">
    <property type="term" value="F:carbohydrate derivative binding"/>
    <property type="evidence" value="ECO:0007669"/>
    <property type="project" value="InterPro"/>
</dbReference>
<dbReference type="eggNOG" id="COG1737">
    <property type="taxonomic scope" value="Bacteria"/>
</dbReference>
<dbReference type="HOGENOM" id="CLU_055769_0_4_12"/>
<dbReference type="InterPro" id="IPR036388">
    <property type="entry name" value="WH-like_DNA-bd_sf"/>
</dbReference>
<evidence type="ECO:0000256" key="3">
    <source>
        <dbReference type="ARBA" id="ARBA00023163"/>
    </source>
</evidence>
<organism evidence="6 7">
    <name type="scientific">Sediminispirochaeta smaragdinae (strain DSM 11293 / JCM 15392 / SEBR 4228)</name>
    <name type="common">Spirochaeta smaragdinae</name>
    <dbReference type="NCBI Taxonomy" id="573413"/>
    <lineage>
        <taxon>Bacteria</taxon>
        <taxon>Pseudomonadati</taxon>
        <taxon>Spirochaetota</taxon>
        <taxon>Spirochaetia</taxon>
        <taxon>Spirochaetales</taxon>
        <taxon>Spirochaetaceae</taxon>
        <taxon>Sediminispirochaeta</taxon>
    </lineage>
</organism>
<dbReference type="InterPro" id="IPR035472">
    <property type="entry name" value="RpiR-like_SIS"/>
</dbReference>
<dbReference type="InterPro" id="IPR047640">
    <property type="entry name" value="RpiR-like"/>
</dbReference>
<dbReference type="EMBL" id="CP002116">
    <property type="protein sequence ID" value="ADK82688.1"/>
    <property type="molecule type" value="Genomic_DNA"/>
</dbReference>
<dbReference type="Pfam" id="PF01418">
    <property type="entry name" value="HTH_6"/>
    <property type="match status" value="1"/>
</dbReference>
<evidence type="ECO:0000259" key="4">
    <source>
        <dbReference type="PROSITE" id="PS51071"/>
    </source>
</evidence>
<dbReference type="PROSITE" id="PS51464">
    <property type="entry name" value="SIS"/>
    <property type="match status" value="1"/>
</dbReference>
<evidence type="ECO:0000256" key="1">
    <source>
        <dbReference type="ARBA" id="ARBA00023015"/>
    </source>
</evidence>
<dbReference type="InterPro" id="IPR000281">
    <property type="entry name" value="HTH_RpiR"/>
</dbReference>
<evidence type="ECO:0000259" key="5">
    <source>
        <dbReference type="PROSITE" id="PS51464"/>
    </source>
</evidence>
<dbReference type="PROSITE" id="PS51071">
    <property type="entry name" value="HTH_RPIR"/>
    <property type="match status" value="1"/>
</dbReference>
<keyword evidence="3" id="KW-0804">Transcription</keyword>
<dbReference type="GO" id="GO:1901135">
    <property type="term" value="P:carbohydrate derivative metabolic process"/>
    <property type="evidence" value="ECO:0007669"/>
    <property type="project" value="InterPro"/>
</dbReference>
<dbReference type="Proteomes" id="UP000002318">
    <property type="component" value="Chromosome"/>
</dbReference>
<name>E1R7I3_SEDSS</name>
<sequence>MLEVSCIYLIKSKYKEFSEKERLIADHILANPREAVHPSIEELAESVGISESTLVRFVKKLGYPGYQRFRIALATETVVPASRLFETQINENDDDVEVVFNSAISTLELSRNTLDRKAMTEAADLITSSERLYLFGTGGSNIVARDAFHKFIRTGLDCAMAEDYHMQLMLASQSCEHCAALIISHTGENMDTLAIVEELKHSGCRTIMLTSNPRSPLARAGQISLSVQIASTSFVSEAFSARIAHLVVIDALYVEIMKRFDEAGVTHLEAMRQAIAKRRT</sequence>
<dbReference type="PANTHER" id="PTHR30514">
    <property type="entry name" value="GLUCOKINASE"/>
    <property type="match status" value="1"/>
</dbReference>
<accession>E1R7I3</accession>
<dbReference type="InterPro" id="IPR001347">
    <property type="entry name" value="SIS_dom"/>
</dbReference>
<dbReference type="GO" id="GO:0003700">
    <property type="term" value="F:DNA-binding transcription factor activity"/>
    <property type="evidence" value="ECO:0007669"/>
    <property type="project" value="InterPro"/>
</dbReference>
<protein>
    <submittedName>
        <fullName evidence="6">Transcriptional regulator, RpiR family</fullName>
    </submittedName>
</protein>
<dbReference type="OrthoDB" id="3684496at2"/>
<dbReference type="SUPFAM" id="SSF46689">
    <property type="entry name" value="Homeodomain-like"/>
    <property type="match status" value="1"/>
</dbReference>
<evidence type="ECO:0000313" key="6">
    <source>
        <dbReference type="EMBL" id="ADK82688.1"/>
    </source>
</evidence>
<proteinExistence type="predicted"/>
<dbReference type="KEGG" id="ssm:Spirs_3600"/>
<dbReference type="PANTHER" id="PTHR30514:SF1">
    <property type="entry name" value="HTH-TYPE TRANSCRIPTIONAL REGULATOR HEXR-RELATED"/>
    <property type="match status" value="1"/>
</dbReference>
<evidence type="ECO:0000313" key="7">
    <source>
        <dbReference type="Proteomes" id="UP000002318"/>
    </source>
</evidence>
<dbReference type="STRING" id="573413.Spirs_3600"/>
<dbReference type="Pfam" id="PF01380">
    <property type="entry name" value="SIS"/>
    <property type="match status" value="1"/>
</dbReference>
<feature type="domain" description="HTH rpiR-type" evidence="4">
    <location>
        <begin position="4"/>
        <end position="80"/>
    </location>
</feature>
<keyword evidence="2" id="KW-0238">DNA-binding</keyword>
<dbReference type="RefSeq" id="WP_013256147.1">
    <property type="nucleotide sequence ID" value="NC_014364.1"/>
</dbReference>
<dbReference type="Gene3D" id="1.10.10.10">
    <property type="entry name" value="Winged helix-like DNA-binding domain superfamily/Winged helix DNA-binding domain"/>
    <property type="match status" value="1"/>
</dbReference>
<dbReference type="SUPFAM" id="SSF53697">
    <property type="entry name" value="SIS domain"/>
    <property type="match status" value="1"/>
</dbReference>
<evidence type="ECO:0000256" key="2">
    <source>
        <dbReference type="ARBA" id="ARBA00023125"/>
    </source>
</evidence>